<evidence type="ECO:0000313" key="4">
    <source>
        <dbReference type="Proteomes" id="UP000462055"/>
    </source>
</evidence>
<dbReference type="Pfam" id="PF07508">
    <property type="entry name" value="Recombinase"/>
    <property type="match status" value="1"/>
</dbReference>
<feature type="region of interest" description="Disordered" evidence="1">
    <location>
        <begin position="1"/>
        <end position="22"/>
    </location>
</feature>
<name>A0A6I4MCM6_9ACTN</name>
<protein>
    <recommendedName>
        <fullName evidence="2">Recombinase domain-containing protein</fullName>
    </recommendedName>
</protein>
<reference evidence="3" key="1">
    <citation type="submission" date="2019-12" db="EMBL/GenBank/DDBJ databases">
        <title>Actinomadura physcomitrii sp. nov., a novel actinomycete isolated from moss [Physcomitrium sphaericum (Ludw) Fuernr].</title>
        <authorList>
            <person name="Zhuang X."/>
        </authorList>
    </citation>
    <scope>NUCLEOTIDE SEQUENCE [LARGE SCALE GENOMIC DNA]</scope>
    <source>
        <strain evidence="3">LD22</strain>
    </source>
</reference>
<dbReference type="EMBL" id="WBMS02000015">
    <property type="protein sequence ID" value="MWA02680.1"/>
    <property type="molecule type" value="Genomic_DNA"/>
</dbReference>
<proteinExistence type="predicted"/>
<dbReference type="InterPro" id="IPR038109">
    <property type="entry name" value="DNA_bind_recomb_sf"/>
</dbReference>
<dbReference type="Gene3D" id="3.90.1750.20">
    <property type="entry name" value="Putative Large Serine Recombinase, Chain B, Domain 2"/>
    <property type="match status" value="1"/>
</dbReference>
<dbReference type="Proteomes" id="UP000462055">
    <property type="component" value="Unassembled WGS sequence"/>
</dbReference>
<gene>
    <name evidence="3" type="ORF">F8568_020335</name>
</gene>
<dbReference type="AlphaFoldDB" id="A0A6I4MCM6"/>
<dbReference type="PROSITE" id="PS51737">
    <property type="entry name" value="RECOMBINASE_DNA_BIND"/>
    <property type="match status" value="1"/>
</dbReference>
<accession>A0A6I4MCM6</accession>
<evidence type="ECO:0000256" key="1">
    <source>
        <dbReference type="SAM" id="MobiDB-lite"/>
    </source>
</evidence>
<dbReference type="GO" id="GO:0003677">
    <property type="term" value="F:DNA binding"/>
    <property type="evidence" value="ECO:0007669"/>
    <property type="project" value="InterPro"/>
</dbReference>
<dbReference type="GO" id="GO:0000150">
    <property type="term" value="F:DNA strand exchange activity"/>
    <property type="evidence" value="ECO:0007669"/>
    <property type="project" value="InterPro"/>
</dbReference>
<comment type="caution">
    <text evidence="3">The sequence shown here is derived from an EMBL/GenBank/DDBJ whole genome shotgun (WGS) entry which is preliminary data.</text>
</comment>
<sequence>MTLRRSRQPSAPSRLPHRFAEPGPQAAVCRSSAWSWTARGFDLAGHVGSPVGVRTRVRSSMAAIAATEGRYLGGRPPYGYKLVDGGPHLHPGKAADGKRLFKLDIDADAAPVVQRIFCGFLGLDGSPEKGLFAIAEGLTRDGVPCPSAHDRARNRNREGLAWAKSAVKTILTNPRYTGHACPRGEHDQLHVAPAVPIGDVHRIAVGDRPAVPHPS</sequence>
<organism evidence="3 4">
    <name type="scientific">Actinomadura physcomitrii</name>
    <dbReference type="NCBI Taxonomy" id="2650748"/>
    <lineage>
        <taxon>Bacteria</taxon>
        <taxon>Bacillati</taxon>
        <taxon>Actinomycetota</taxon>
        <taxon>Actinomycetes</taxon>
        <taxon>Streptosporangiales</taxon>
        <taxon>Thermomonosporaceae</taxon>
        <taxon>Actinomadura</taxon>
    </lineage>
</organism>
<dbReference type="InterPro" id="IPR011109">
    <property type="entry name" value="DNA_bind_recombinase_dom"/>
</dbReference>
<feature type="domain" description="Recombinase" evidence="2">
    <location>
        <begin position="77"/>
        <end position="215"/>
    </location>
</feature>
<evidence type="ECO:0000313" key="3">
    <source>
        <dbReference type="EMBL" id="MWA02680.1"/>
    </source>
</evidence>
<evidence type="ECO:0000259" key="2">
    <source>
        <dbReference type="PROSITE" id="PS51737"/>
    </source>
</evidence>
<keyword evidence="4" id="KW-1185">Reference proteome</keyword>